<dbReference type="EMBL" id="WWEQ01000007">
    <property type="protein sequence ID" value="MYM18934.1"/>
    <property type="molecule type" value="Genomic_DNA"/>
</dbReference>
<keyword evidence="1" id="KW-0472">Membrane</keyword>
<dbReference type="Pfam" id="PF11255">
    <property type="entry name" value="DUF3054"/>
    <property type="match status" value="1"/>
</dbReference>
<protein>
    <submittedName>
        <fullName evidence="2">DUF3054 family protein</fullName>
    </submittedName>
</protein>
<feature type="transmembrane region" description="Helical" evidence="1">
    <location>
        <begin position="12"/>
        <end position="31"/>
    </location>
</feature>
<evidence type="ECO:0000313" key="3">
    <source>
        <dbReference type="Proteomes" id="UP000469215"/>
    </source>
</evidence>
<keyword evidence="1" id="KW-0812">Transmembrane</keyword>
<dbReference type="AlphaFoldDB" id="A0A6N9H5N6"/>
<reference evidence="2 3" key="1">
    <citation type="submission" date="2020-01" db="EMBL/GenBank/DDBJ databases">
        <authorList>
            <person name="Deng T."/>
        </authorList>
    </citation>
    <scope>NUCLEOTIDE SEQUENCE [LARGE SCALE GENOMIC DNA]</scope>
    <source>
        <strain evidence="2 3">5221</strain>
    </source>
</reference>
<dbReference type="Proteomes" id="UP000469215">
    <property type="component" value="Unassembled WGS sequence"/>
</dbReference>
<feature type="transmembrane region" description="Helical" evidence="1">
    <location>
        <begin position="95"/>
        <end position="118"/>
    </location>
</feature>
<keyword evidence="1" id="KW-1133">Transmembrane helix</keyword>
<keyword evidence="3" id="KW-1185">Reference proteome</keyword>
<gene>
    <name evidence="2" type="ORF">GSY69_02790</name>
</gene>
<sequence length="127" mass="13333">MPAKRTSHLPVALLVDLVLVAVFAVVGHYTHEHSLEVAGLVRTAWPFLAALAAAWVLNAVWSAPLAPLRTGAGIWATTVLVGMIIRFLAGQSGTGIPGTFLIVAASFNLLTLVGWRLIATAVAGRSR</sequence>
<name>A0A6N9H5N6_9MICO</name>
<proteinExistence type="predicted"/>
<feature type="transmembrane region" description="Helical" evidence="1">
    <location>
        <begin position="43"/>
        <end position="60"/>
    </location>
</feature>
<organism evidence="2 3">
    <name type="scientific">Brevibacterium rongguiense</name>
    <dbReference type="NCBI Taxonomy" id="2695267"/>
    <lineage>
        <taxon>Bacteria</taxon>
        <taxon>Bacillati</taxon>
        <taxon>Actinomycetota</taxon>
        <taxon>Actinomycetes</taxon>
        <taxon>Micrococcales</taxon>
        <taxon>Brevibacteriaceae</taxon>
        <taxon>Brevibacterium</taxon>
    </lineage>
</organism>
<accession>A0A6N9H5N6</accession>
<dbReference type="RefSeq" id="WP_160952370.1">
    <property type="nucleotide sequence ID" value="NZ_WWEQ01000007.1"/>
</dbReference>
<feature type="transmembrane region" description="Helical" evidence="1">
    <location>
        <begin position="72"/>
        <end position="89"/>
    </location>
</feature>
<evidence type="ECO:0000256" key="1">
    <source>
        <dbReference type="SAM" id="Phobius"/>
    </source>
</evidence>
<dbReference type="InterPro" id="IPR021414">
    <property type="entry name" value="DUF3054"/>
</dbReference>
<evidence type="ECO:0000313" key="2">
    <source>
        <dbReference type="EMBL" id="MYM18934.1"/>
    </source>
</evidence>
<comment type="caution">
    <text evidence="2">The sequence shown here is derived from an EMBL/GenBank/DDBJ whole genome shotgun (WGS) entry which is preliminary data.</text>
</comment>